<dbReference type="EMBL" id="KK914574">
    <property type="protein sequence ID" value="KDP32665.1"/>
    <property type="molecule type" value="Genomic_DNA"/>
</dbReference>
<dbReference type="Proteomes" id="UP000027138">
    <property type="component" value="Unassembled WGS sequence"/>
</dbReference>
<dbReference type="PANTHER" id="PTHR10108">
    <property type="entry name" value="SAM-DEPENDENT METHYLTRANSFERASE"/>
    <property type="match status" value="1"/>
</dbReference>
<keyword evidence="5 12" id="KW-0812">Transmembrane</keyword>
<evidence type="ECO:0000256" key="10">
    <source>
        <dbReference type="ARBA" id="ARBA00023180"/>
    </source>
</evidence>
<dbReference type="GO" id="GO:0005802">
    <property type="term" value="C:trans-Golgi network"/>
    <property type="evidence" value="ECO:0007669"/>
    <property type="project" value="TreeGrafter"/>
</dbReference>
<feature type="compositionally biased region" description="Polar residues" evidence="11">
    <location>
        <begin position="159"/>
        <end position="195"/>
    </location>
</feature>
<dbReference type="GO" id="GO:0032259">
    <property type="term" value="P:methylation"/>
    <property type="evidence" value="ECO:0007669"/>
    <property type="project" value="UniProtKB-KW"/>
</dbReference>
<dbReference type="OrthoDB" id="2013972at2759"/>
<keyword evidence="7 12" id="KW-1133">Transmembrane helix</keyword>
<evidence type="ECO:0000256" key="3">
    <source>
        <dbReference type="ARBA" id="ARBA00022603"/>
    </source>
</evidence>
<protein>
    <recommendedName>
        <fullName evidence="15">Methyltransferase</fullName>
    </recommendedName>
</protein>
<accession>A0A067KK83</accession>
<evidence type="ECO:0000256" key="6">
    <source>
        <dbReference type="ARBA" id="ARBA00022968"/>
    </source>
</evidence>
<feature type="compositionally biased region" description="Polar residues" evidence="11">
    <location>
        <begin position="259"/>
        <end position="268"/>
    </location>
</feature>
<evidence type="ECO:0000256" key="7">
    <source>
        <dbReference type="ARBA" id="ARBA00022989"/>
    </source>
</evidence>
<sequence>MPLGRSRTSKRTSSSSSSSSYTSTITTIAFIAVCVIGVWMVTSNAVVPTPQTPTRTGKVTPVSAIVVVEDNDVSSSRENQNNESSSNKKEDQPVYEDNPGDLPADAIKSDDDPKTSSDQPSSNGKQESGGEENSQDLKGKRSSEDQEKQRERKTKVSEESTLTQRQQVDQNSQENSEAEQGSSNGNQEQSNITTETGEKSQQEQEQQQENVEKSTKTSQEPLNQESHIQESQQQEESQNTKSYEEQQQQQLQEDAGIQIVTSRGSQNDASEEDQQQQQQQQQQQKPKEKQQKQYGDKKSEKAIEKTKTQQHTTVEDKSPTETNSAEASILGGGASAGIPKESKESKNSWSTQATESENQKERRKEELGKDNIYGYIWQLCNVTTGADYIPCLDNDKQLKKLRSTRHFEHRERHCPEEGPTCLVPIPEGYKKSIPWPASRDKAVPNIEWGKHTRVVLDVGCGVASFGGYLFDKDVLTMSFAPKDEHEAQVQFALERGIPAISAVMGSQRLPFPSRVFDLLHCARCRVPWHADDGMLLLELNRILRPGGYFVWSATPVYQKLPEDVAIWQAMSALTRSMCWERITIKKDKLNSIAAAIYRKPTTNDCYNQRKKNNPPMCKSDDDPNAAWYVPLQACMHQVPVDSSERGTRWPENWPKRVHAPPYWLNSSQMGIYGKPAPQDFATDYEHWKHVVRKSYMKGLGISWSNVRNIMDMRAVYGGFAAALMDLKVWVLNVVNIDSPDTLPIIYERGLFGIYHDWCESFSTYPRSYDLLHADHLFSKLKKRCKLASVMAEVDRIVRPGGKLIVRDESSAIGEVENLLKSLKWEVYLTYSKDQEGLLSAQKGEWRPQIYAASSL</sequence>
<dbReference type="InterPro" id="IPR029063">
    <property type="entry name" value="SAM-dependent_MTases_sf"/>
</dbReference>
<feature type="compositionally biased region" description="Basic and acidic residues" evidence="11">
    <location>
        <begin position="285"/>
        <end position="319"/>
    </location>
</feature>
<feature type="compositionally biased region" description="Low complexity" evidence="11">
    <location>
        <begin position="275"/>
        <end position="284"/>
    </location>
</feature>
<dbReference type="AlphaFoldDB" id="A0A067KK83"/>
<organism evidence="13 14">
    <name type="scientific">Jatropha curcas</name>
    <name type="common">Barbados nut</name>
    <dbReference type="NCBI Taxonomy" id="180498"/>
    <lineage>
        <taxon>Eukaryota</taxon>
        <taxon>Viridiplantae</taxon>
        <taxon>Streptophyta</taxon>
        <taxon>Embryophyta</taxon>
        <taxon>Tracheophyta</taxon>
        <taxon>Spermatophyta</taxon>
        <taxon>Magnoliopsida</taxon>
        <taxon>eudicotyledons</taxon>
        <taxon>Gunneridae</taxon>
        <taxon>Pentapetalae</taxon>
        <taxon>rosids</taxon>
        <taxon>fabids</taxon>
        <taxon>Malpighiales</taxon>
        <taxon>Euphorbiaceae</taxon>
        <taxon>Crotonoideae</taxon>
        <taxon>Jatropheae</taxon>
        <taxon>Jatropha</taxon>
    </lineage>
</organism>
<dbReference type="SUPFAM" id="SSF53335">
    <property type="entry name" value="S-adenosyl-L-methionine-dependent methyltransferases"/>
    <property type="match status" value="2"/>
</dbReference>
<evidence type="ECO:0000256" key="4">
    <source>
        <dbReference type="ARBA" id="ARBA00022679"/>
    </source>
</evidence>
<feature type="transmembrane region" description="Helical" evidence="12">
    <location>
        <begin position="21"/>
        <end position="41"/>
    </location>
</feature>
<evidence type="ECO:0000256" key="5">
    <source>
        <dbReference type="ARBA" id="ARBA00022692"/>
    </source>
</evidence>
<comment type="similarity">
    <text evidence="2">Belongs to the methyltransferase superfamily.</text>
</comment>
<dbReference type="Pfam" id="PF03141">
    <property type="entry name" value="Methyltransf_29"/>
    <property type="match status" value="1"/>
</dbReference>
<dbReference type="Gene3D" id="3.40.50.150">
    <property type="entry name" value="Vaccinia Virus protein VP39"/>
    <property type="match status" value="1"/>
</dbReference>
<reference evidence="13 14" key="1">
    <citation type="journal article" date="2014" name="PLoS ONE">
        <title>Global Analysis of Gene Expression Profiles in Physic Nut (Jatropha curcas L.) Seedlings Exposed to Salt Stress.</title>
        <authorList>
            <person name="Zhang L."/>
            <person name="Zhang C."/>
            <person name="Wu P."/>
            <person name="Chen Y."/>
            <person name="Li M."/>
            <person name="Jiang H."/>
            <person name="Wu G."/>
        </authorList>
    </citation>
    <scope>NUCLEOTIDE SEQUENCE [LARGE SCALE GENOMIC DNA]</scope>
    <source>
        <strain evidence="14">cv. GZQX0401</strain>
        <tissue evidence="13">Young leaves</tissue>
    </source>
</reference>
<feature type="compositionally biased region" description="Polar residues" evidence="11">
    <location>
        <begin position="116"/>
        <end position="126"/>
    </location>
</feature>
<feature type="compositionally biased region" description="Low complexity" evidence="11">
    <location>
        <begin position="224"/>
        <end position="237"/>
    </location>
</feature>
<proteinExistence type="inferred from homology"/>
<feature type="compositionally biased region" description="Low complexity" evidence="11">
    <location>
        <begin position="11"/>
        <end position="20"/>
    </location>
</feature>
<feature type="compositionally biased region" description="Polar residues" evidence="11">
    <location>
        <begin position="347"/>
        <end position="356"/>
    </location>
</feature>
<keyword evidence="8" id="KW-0333">Golgi apparatus</keyword>
<keyword evidence="4" id="KW-0808">Transferase</keyword>
<feature type="region of interest" description="Disordered" evidence="11">
    <location>
        <begin position="1"/>
        <end position="20"/>
    </location>
</feature>
<dbReference type="InterPro" id="IPR004159">
    <property type="entry name" value="Put_SAM_MeTrfase"/>
</dbReference>
<gene>
    <name evidence="13" type="ORF">JCGZ_13663</name>
</gene>
<evidence type="ECO:0000256" key="12">
    <source>
        <dbReference type="SAM" id="Phobius"/>
    </source>
</evidence>
<feature type="region of interest" description="Disordered" evidence="11">
    <location>
        <begin position="68"/>
        <end position="365"/>
    </location>
</feature>
<keyword evidence="3" id="KW-0489">Methyltransferase</keyword>
<evidence type="ECO:0000256" key="9">
    <source>
        <dbReference type="ARBA" id="ARBA00023136"/>
    </source>
</evidence>
<keyword evidence="14" id="KW-1185">Reference proteome</keyword>
<keyword evidence="6" id="KW-0735">Signal-anchor</keyword>
<evidence type="ECO:0000313" key="13">
    <source>
        <dbReference type="EMBL" id="KDP32665.1"/>
    </source>
</evidence>
<evidence type="ECO:0000256" key="8">
    <source>
        <dbReference type="ARBA" id="ARBA00023034"/>
    </source>
</evidence>
<comment type="subcellular location">
    <subcellularLocation>
        <location evidence="1">Golgi apparatus membrane</location>
        <topology evidence="1">Single-pass type II membrane protein</topology>
    </subcellularLocation>
</comment>
<evidence type="ECO:0000256" key="2">
    <source>
        <dbReference type="ARBA" id="ARBA00008361"/>
    </source>
</evidence>
<dbReference type="GO" id="GO:0005768">
    <property type="term" value="C:endosome"/>
    <property type="evidence" value="ECO:0007669"/>
    <property type="project" value="TreeGrafter"/>
</dbReference>
<evidence type="ECO:0000256" key="1">
    <source>
        <dbReference type="ARBA" id="ARBA00004323"/>
    </source>
</evidence>
<evidence type="ECO:0000256" key="11">
    <source>
        <dbReference type="SAM" id="MobiDB-lite"/>
    </source>
</evidence>
<dbReference type="STRING" id="180498.A0A067KK83"/>
<evidence type="ECO:0008006" key="15">
    <source>
        <dbReference type="Google" id="ProtNLM"/>
    </source>
</evidence>
<keyword evidence="10" id="KW-0325">Glycoprotein</keyword>
<feature type="compositionally biased region" description="Basic and acidic residues" evidence="11">
    <location>
        <begin position="135"/>
        <end position="158"/>
    </location>
</feature>
<evidence type="ECO:0000313" key="14">
    <source>
        <dbReference type="Proteomes" id="UP000027138"/>
    </source>
</evidence>
<dbReference type="GO" id="GO:0008168">
    <property type="term" value="F:methyltransferase activity"/>
    <property type="evidence" value="ECO:0007669"/>
    <property type="project" value="UniProtKB-KW"/>
</dbReference>
<dbReference type="GO" id="GO:0000139">
    <property type="term" value="C:Golgi membrane"/>
    <property type="evidence" value="ECO:0007669"/>
    <property type="project" value="UniProtKB-SubCell"/>
</dbReference>
<feature type="compositionally biased region" description="Low complexity" evidence="11">
    <location>
        <begin position="74"/>
        <end position="85"/>
    </location>
</feature>
<name>A0A067KK83_JATCU</name>
<keyword evidence="9 12" id="KW-0472">Membrane</keyword>
<dbReference type="PANTHER" id="PTHR10108:SF1077">
    <property type="entry name" value="METHYLTRANSFERASE PMT27-RELATED"/>
    <property type="match status" value="1"/>
</dbReference>
<dbReference type="FunFam" id="3.40.50.150:FF:000043">
    <property type="entry name" value="probable methyltransferase PMT3"/>
    <property type="match status" value="1"/>
</dbReference>